<gene>
    <name evidence="9" type="ORF">GGQ54_000809</name>
</gene>
<dbReference type="EMBL" id="JACBZS010000001">
    <property type="protein sequence ID" value="NYI70249.1"/>
    <property type="molecule type" value="Genomic_DNA"/>
</dbReference>
<dbReference type="Gene3D" id="1.10.287.3510">
    <property type="match status" value="1"/>
</dbReference>
<evidence type="ECO:0000256" key="1">
    <source>
        <dbReference type="ARBA" id="ARBA00004651"/>
    </source>
</evidence>
<evidence type="ECO:0000256" key="5">
    <source>
        <dbReference type="ARBA" id="ARBA00022989"/>
    </source>
</evidence>
<feature type="compositionally biased region" description="Acidic residues" evidence="7">
    <location>
        <begin position="152"/>
        <end position="191"/>
    </location>
</feature>
<dbReference type="NCBIfam" id="NF005929">
    <property type="entry name" value="PRK07946.1"/>
    <property type="match status" value="1"/>
</dbReference>
<feature type="transmembrane region" description="Helical" evidence="8">
    <location>
        <begin position="75"/>
        <end position="99"/>
    </location>
</feature>
<comment type="caution">
    <text evidence="9">The sequence shown here is derived from an EMBL/GenBank/DDBJ whole genome shotgun (WGS) entry which is preliminary data.</text>
</comment>
<comment type="subcellular location">
    <subcellularLocation>
        <location evidence="1">Cell membrane</location>
        <topology evidence="1">Multi-pass membrane protein</topology>
    </subcellularLocation>
</comment>
<dbReference type="InterPro" id="IPR050601">
    <property type="entry name" value="CPA3_antiporter_subunitC"/>
</dbReference>
<keyword evidence="3" id="KW-1003">Cell membrane</keyword>
<dbReference type="AlphaFoldDB" id="A0A7Z0IK47"/>
<dbReference type="PANTHER" id="PTHR34583">
    <property type="entry name" value="ANTIPORTER SUBUNIT MNHC2-RELATED"/>
    <property type="match status" value="1"/>
</dbReference>
<dbReference type="Pfam" id="PF00420">
    <property type="entry name" value="Oxidored_q2"/>
    <property type="match status" value="1"/>
</dbReference>
<feature type="transmembrane region" description="Helical" evidence="8">
    <location>
        <begin position="35"/>
        <end position="55"/>
    </location>
</feature>
<evidence type="ECO:0000256" key="7">
    <source>
        <dbReference type="SAM" id="MobiDB-lite"/>
    </source>
</evidence>
<evidence type="ECO:0000313" key="9">
    <source>
        <dbReference type="EMBL" id="NYI70249.1"/>
    </source>
</evidence>
<dbReference type="PANTHER" id="PTHR34583:SF2">
    <property type="entry name" value="ANTIPORTER SUBUNIT MNHC2-RELATED"/>
    <property type="match status" value="1"/>
</dbReference>
<organism evidence="9 10">
    <name type="scientific">Naumannella cuiyingiana</name>
    <dbReference type="NCBI Taxonomy" id="1347891"/>
    <lineage>
        <taxon>Bacteria</taxon>
        <taxon>Bacillati</taxon>
        <taxon>Actinomycetota</taxon>
        <taxon>Actinomycetes</taxon>
        <taxon>Propionibacteriales</taxon>
        <taxon>Propionibacteriaceae</taxon>
        <taxon>Naumannella</taxon>
    </lineage>
</organism>
<evidence type="ECO:0000256" key="3">
    <source>
        <dbReference type="ARBA" id="ARBA00022475"/>
    </source>
</evidence>
<dbReference type="GO" id="GO:0005886">
    <property type="term" value="C:plasma membrane"/>
    <property type="evidence" value="ECO:0007669"/>
    <property type="project" value="UniProtKB-SubCell"/>
</dbReference>
<feature type="transmembrane region" description="Helical" evidence="8">
    <location>
        <begin position="6"/>
        <end position="28"/>
    </location>
</feature>
<feature type="region of interest" description="Disordered" evidence="7">
    <location>
        <begin position="125"/>
        <end position="191"/>
    </location>
</feature>
<dbReference type="InterPro" id="IPR039428">
    <property type="entry name" value="NUOK/Mnh_C1-like"/>
</dbReference>
<name>A0A7Z0IK47_9ACTN</name>
<keyword evidence="5 8" id="KW-1133">Transmembrane helix</keyword>
<dbReference type="RefSeq" id="WP_246292548.1">
    <property type="nucleotide sequence ID" value="NZ_JACBZS010000001.1"/>
</dbReference>
<dbReference type="Proteomes" id="UP000527616">
    <property type="component" value="Unassembled WGS sequence"/>
</dbReference>
<evidence type="ECO:0000256" key="6">
    <source>
        <dbReference type="ARBA" id="ARBA00023136"/>
    </source>
</evidence>
<evidence type="ECO:0000313" key="10">
    <source>
        <dbReference type="Proteomes" id="UP000527616"/>
    </source>
</evidence>
<accession>A0A7Z0IK47</accession>
<keyword evidence="10" id="KW-1185">Reference proteome</keyword>
<protein>
    <submittedName>
        <fullName evidence="9">Multicomponent Na+:H+ antiporter subunit C</fullName>
    </submittedName>
</protein>
<sequence length="191" mass="20629">MINPDMAPNLTLVICGAALFAAGAYLMLERSLTRILIGLLIAGNGINLLFLVASGRGGGAPLIGRTPAEEMSDPLPQAMVLTAIVITLGTAAFVLTLAYRSFQLDGNDDVPDDVEDAQIRRLARADLASQSFDEPDSSLPSEDERVIVSEEPPPEDDEPENDEPENDEPENDEPENDEPENDEDPAKEDER</sequence>
<keyword evidence="4 8" id="KW-0812">Transmembrane</keyword>
<reference evidence="9 10" key="1">
    <citation type="submission" date="2020-07" db="EMBL/GenBank/DDBJ databases">
        <title>Sequencing the genomes of 1000 actinobacteria strains.</title>
        <authorList>
            <person name="Klenk H.-P."/>
        </authorList>
    </citation>
    <scope>NUCLEOTIDE SEQUENCE [LARGE SCALE GENOMIC DNA]</scope>
    <source>
        <strain evidence="9 10">DSM 103164</strain>
    </source>
</reference>
<proteinExistence type="inferred from homology"/>
<evidence type="ECO:0000256" key="8">
    <source>
        <dbReference type="SAM" id="Phobius"/>
    </source>
</evidence>
<evidence type="ECO:0000256" key="2">
    <source>
        <dbReference type="ARBA" id="ARBA00010388"/>
    </source>
</evidence>
<comment type="similarity">
    <text evidence="2">Belongs to the CPA3 antiporters (TC 2.A.63) subunit C family.</text>
</comment>
<keyword evidence="6 8" id="KW-0472">Membrane</keyword>
<evidence type="ECO:0000256" key="4">
    <source>
        <dbReference type="ARBA" id="ARBA00022692"/>
    </source>
</evidence>